<dbReference type="Gene3D" id="1.20.1280.50">
    <property type="match status" value="1"/>
</dbReference>
<reference evidence="3" key="1">
    <citation type="journal article" date="2024" name="IScience">
        <title>Strigolactones Initiate the Formation of Haustorium-like Structures in Castilleja.</title>
        <authorList>
            <person name="Buerger M."/>
            <person name="Peterson D."/>
            <person name="Chory J."/>
        </authorList>
    </citation>
    <scope>NUCLEOTIDE SEQUENCE [LARGE SCALE GENOMIC DNA]</scope>
</reference>
<feature type="domain" description="F-box" evidence="1">
    <location>
        <begin position="29"/>
        <end position="75"/>
    </location>
</feature>
<sequence length="394" mass="44967">MYEVTYSFNERFVDISWKKMSQLTVSTNQVCLVNIPWDITTEVLSRLPVKSLMRFKCVSKSFYDLISNDTIFQKKHLYHRSSLKILVPQRETRGVIAYSCSTSSLNPGDNMIHELQLPIGIGGPMYTNGRFHTSCDGLFCIRVYGGGVIIWNPSTRQVRECPGFDLVVHSLNPCWVVYSLAHDSRSDVYKLLGVFKCSHFHPYRLCFYSSEMATWRDVENSSCDYVRYDVNPTIVNGAFHWLGCHDEHFKTLDVVVSLDISDETYGTFAMPRTLCDAKNYPMLCALKGKLCLFTSQDTSSLNYEIWVMNEYGVVDSMSRMASISFSKPPRNFYGPDPYCRPLHMLEDGTIVIFRCGKTSLYKDGRFLCDTSVGASCDFALSHLYLESLISPHII</sequence>
<keyword evidence="3" id="KW-1185">Reference proteome</keyword>
<dbReference type="CDD" id="cd22157">
    <property type="entry name" value="F-box_AtFBW1-like"/>
    <property type="match status" value="1"/>
</dbReference>
<dbReference type="PANTHER" id="PTHR31672">
    <property type="entry name" value="BNACNNG10540D PROTEIN"/>
    <property type="match status" value="1"/>
</dbReference>
<dbReference type="AlphaFoldDB" id="A0ABD3EHB4"/>
<evidence type="ECO:0000259" key="1">
    <source>
        <dbReference type="PROSITE" id="PS50181"/>
    </source>
</evidence>
<dbReference type="InterPro" id="IPR017451">
    <property type="entry name" value="F-box-assoc_interact_dom"/>
</dbReference>
<dbReference type="SUPFAM" id="SSF81383">
    <property type="entry name" value="F-box domain"/>
    <property type="match status" value="1"/>
</dbReference>
<dbReference type="InterPro" id="IPR006527">
    <property type="entry name" value="F-box-assoc_dom_typ1"/>
</dbReference>
<accession>A0ABD3EHB4</accession>
<dbReference type="PANTHER" id="PTHR31672:SF13">
    <property type="entry name" value="F-BOX PROTEIN CPR30-LIKE"/>
    <property type="match status" value="1"/>
</dbReference>
<dbReference type="NCBIfam" id="TIGR01640">
    <property type="entry name" value="F_box_assoc_1"/>
    <property type="match status" value="1"/>
</dbReference>
<organism evidence="2 3">
    <name type="scientific">Castilleja foliolosa</name>
    <dbReference type="NCBI Taxonomy" id="1961234"/>
    <lineage>
        <taxon>Eukaryota</taxon>
        <taxon>Viridiplantae</taxon>
        <taxon>Streptophyta</taxon>
        <taxon>Embryophyta</taxon>
        <taxon>Tracheophyta</taxon>
        <taxon>Spermatophyta</taxon>
        <taxon>Magnoliopsida</taxon>
        <taxon>eudicotyledons</taxon>
        <taxon>Gunneridae</taxon>
        <taxon>Pentapetalae</taxon>
        <taxon>asterids</taxon>
        <taxon>lamiids</taxon>
        <taxon>Lamiales</taxon>
        <taxon>Orobanchaceae</taxon>
        <taxon>Pedicularideae</taxon>
        <taxon>Castillejinae</taxon>
        <taxon>Castilleja</taxon>
    </lineage>
</organism>
<dbReference type="Pfam" id="PF07734">
    <property type="entry name" value="FBA_1"/>
    <property type="match status" value="1"/>
</dbReference>
<dbReference type="SMART" id="SM00256">
    <property type="entry name" value="FBOX"/>
    <property type="match status" value="1"/>
</dbReference>
<name>A0ABD3EHB4_9LAMI</name>
<comment type="caution">
    <text evidence="2">The sequence shown here is derived from an EMBL/GenBank/DDBJ whole genome shotgun (WGS) entry which is preliminary data.</text>
</comment>
<dbReference type="EMBL" id="JAVIJP010000005">
    <property type="protein sequence ID" value="KAL3653807.1"/>
    <property type="molecule type" value="Genomic_DNA"/>
</dbReference>
<dbReference type="Pfam" id="PF00646">
    <property type="entry name" value="F-box"/>
    <property type="match status" value="1"/>
</dbReference>
<evidence type="ECO:0000313" key="2">
    <source>
        <dbReference type="EMBL" id="KAL3653807.1"/>
    </source>
</evidence>
<proteinExistence type="predicted"/>
<dbReference type="PROSITE" id="PS50181">
    <property type="entry name" value="FBOX"/>
    <property type="match status" value="1"/>
</dbReference>
<dbReference type="InterPro" id="IPR001810">
    <property type="entry name" value="F-box_dom"/>
</dbReference>
<evidence type="ECO:0000313" key="3">
    <source>
        <dbReference type="Proteomes" id="UP001632038"/>
    </source>
</evidence>
<protein>
    <recommendedName>
        <fullName evidence="1">F-box domain-containing protein</fullName>
    </recommendedName>
</protein>
<dbReference type="InterPro" id="IPR050796">
    <property type="entry name" value="SCF_F-box_component"/>
</dbReference>
<dbReference type="Proteomes" id="UP001632038">
    <property type="component" value="Unassembled WGS sequence"/>
</dbReference>
<gene>
    <name evidence="2" type="ORF">CASFOL_003488</name>
</gene>
<dbReference type="InterPro" id="IPR036047">
    <property type="entry name" value="F-box-like_dom_sf"/>
</dbReference>